<evidence type="ECO:0000313" key="11">
    <source>
        <dbReference type="EMBL" id="CAH0546233.1"/>
    </source>
</evidence>
<dbReference type="PROSITE" id="PS51084">
    <property type="entry name" value="HIT_2"/>
    <property type="match status" value="1"/>
</dbReference>
<dbReference type="Proteomes" id="UP001154078">
    <property type="component" value="Chromosome 1"/>
</dbReference>
<feature type="short sequence motif" description="Histidine triad motif" evidence="8 9">
    <location>
        <begin position="97"/>
        <end position="101"/>
    </location>
</feature>
<evidence type="ECO:0000256" key="9">
    <source>
        <dbReference type="PROSITE-ProRule" id="PRU00464"/>
    </source>
</evidence>
<evidence type="ECO:0000256" key="2">
    <source>
        <dbReference type="ARBA" id="ARBA00022801"/>
    </source>
</evidence>
<keyword evidence="12" id="KW-1185">Reference proteome</keyword>
<organism evidence="11 12">
    <name type="scientific">Brassicogethes aeneus</name>
    <name type="common">Rape pollen beetle</name>
    <name type="synonym">Meligethes aeneus</name>
    <dbReference type="NCBI Taxonomy" id="1431903"/>
    <lineage>
        <taxon>Eukaryota</taxon>
        <taxon>Metazoa</taxon>
        <taxon>Ecdysozoa</taxon>
        <taxon>Arthropoda</taxon>
        <taxon>Hexapoda</taxon>
        <taxon>Insecta</taxon>
        <taxon>Pterygota</taxon>
        <taxon>Neoptera</taxon>
        <taxon>Endopterygota</taxon>
        <taxon>Coleoptera</taxon>
        <taxon>Polyphaga</taxon>
        <taxon>Cucujiformia</taxon>
        <taxon>Nitidulidae</taxon>
        <taxon>Meligethinae</taxon>
        <taxon>Brassicogethes</taxon>
    </lineage>
</organism>
<sequence>MSTNCIFCKIISDEVTSTKYFENDELLVFKDIKPASKVHVLAIPKKHIVNVNSLTKSDIPLINQLLENGKRIVEELGGDTEDMLMGFHKPPFNSISHLHLHLISPCKDMSLISRLMFCGWWFTSVDNVLTAIKSKL</sequence>
<comment type="catalytic activity">
    <reaction evidence="3">
        <text>adenosine 5'-phosphoramidate + H2O = NH4(+) + AMP</text>
        <dbReference type="Rhea" id="RHEA:67916"/>
        <dbReference type="ChEBI" id="CHEBI:15377"/>
        <dbReference type="ChEBI" id="CHEBI:28938"/>
        <dbReference type="ChEBI" id="CHEBI:57890"/>
        <dbReference type="ChEBI" id="CHEBI:456215"/>
    </reaction>
</comment>
<keyword evidence="1" id="KW-0547">Nucleotide-binding</keyword>
<evidence type="ECO:0000256" key="8">
    <source>
        <dbReference type="PIRSR" id="PIRSR601310-3"/>
    </source>
</evidence>
<dbReference type="Pfam" id="PF11969">
    <property type="entry name" value="DcpS_C"/>
    <property type="match status" value="1"/>
</dbReference>
<evidence type="ECO:0000256" key="3">
    <source>
        <dbReference type="ARBA" id="ARBA00024472"/>
    </source>
</evidence>
<dbReference type="InterPro" id="IPR001310">
    <property type="entry name" value="Histidine_triad_HIT"/>
</dbReference>
<feature type="active site" description="Tele-AMP-histidine intermediate" evidence="7">
    <location>
        <position position="99"/>
    </location>
</feature>
<evidence type="ECO:0000259" key="10">
    <source>
        <dbReference type="PROSITE" id="PS51084"/>
    </source>
</evidence>
<evidence type="ECO:0000256" key="1">
    <source>
        <dbReference type="ARBA" id="ARBA00022741"/>
    </source>
</evidence>
<gene>
    <name evidence="11" type="ORF">MELIAE_LOCUS442</name>
</gene>
<dbReference type="PRINTS" id="PR00332">
    <property type="entry name" value="HISTRIAD"/>
</dbReference>
<dbReference type="InterPro" id="IPR036265">
    <property type="entry name" value="HIT-like_sf"/>
</dbReference>
<keyword evidence="2" id="KW-0378">Hydrolase</keyword>
<dbReference type="EMBL" id="OV121132">
    <property type="protein sequence ID" value="CAH0546233.1"/>
    <property type="molecule type" value="Genomic_DNA"/>
</dbReference>
<evidence type="ECO:0000256" key="6">
    <source>
        <dbReference type="ARBA" id="ARBA00042361"/>
    </source>
</evidence>
<evidence type="ECO:0000256" key="7">
    <source>
        <dbReference type="PIRSR" id="PIRSR601310-1"/>
    </source>
</evidence>
<dbReference type="OrthoDB" id="1915375at2759"/>
<accession>A0A9P0F900</accession>
<evidence type="ECO:0000256" key="4">
    <source>
        <dbReference type="ARBA" id="ARBA00025764"/>
    </source>
</evidence>
<protein>
    <recommendedName>
        <fullName evidence="5">Adenosine 5'-monophosphoramidase HINT3</fullName>
    </recommendedName>
    <alternativeName>
        <fullName evidence="6">Histidine triad nucleotide-binding protein 3</fullName>
    </alternativeName>
</protein>
<dbReference type="Gene3D" id="3.30.428.10">
    <property type="entry name" value="HIT-like"/>
    <property type="match status" value="1"/>
</dbReference>
<dbReference type="PANTHER" id="PTHR12486">
    <property type="entry name" value="APRATAXIN-RELATED"/>
    <property type="match status" value="1"/>
</dbReference>
<dbReference type="InterPro" id="IPR011146">
    <property type="entry name" value="HIT-like"/>
</dbReference>
<dbReference type="GO" id="GO:0000166">
    <property type="term" value="F:nucleotide binding"/>
    <property type="evidence" value="ECO:0007669"/>
    <property type="project" value="UniProtKB-KW"/>
</dbReference>
<dbReference type="AlphaFoldDB" id="A0A9P0F900"/>
<comment type="similarity">
    <text evidence="4">Belongs to the HINT family.</text>
</comment>
<dbReference type="PANTHER" id="PTHR12486:SF5">
    <property type="entry name" value="ADENOSINE 5'-MONOPHOSPHORAMIDASE HINT3"/>
    <property type="match status" value="1"/>
</dbReference>
<name>A0A9P0F900_BRAAE</name>
<evidence type="ECO:0000313" key="12">
    <source>
        <dbReference type="Proteomes" id="UP001154078"/>
    </source>
</evidence>
<evidence type="ECO:0000256" key="5">
    <source>
        <dbReference type="ARBA" id="ARBA00039802"/>
    </source>
</evidence>
<feature type="domain" description="HIT" evidence="10">
    <location>
        <begin position="6"/>
        <end position="112"/>
    </location>
</feature>
<proteinExistence type="inferred from homology"/>
<dbReference type="SUPFAM" id="SSF54197">
    <property type="entry name" value="HIT-like"/>
    <property type="match status" value="1"/>
</dbReference>
<dbReference type="GO" id="GO:0016787">
    <property type="term" value="F:hydrolase activity"/>
    <property type="evidence" value="ECO:0007669"/>
    <property type="project" value="UniProtKB-KW"/>
</dbReference>
<reference evidence="11" key="1">
    <citation type="submission" date="2021-12" db="EMBL/GenBank/DDBJ databases">
        <authorList>
            <person name="King R."/>
        </authorList>
    </citation>
    <scope>NUCLEOTIDE SEQUENCE</scope>
</reference>